<feature type="signal peptide" evidence="2">
    <location>
        <begin position="1"/>
        <end position="25"/>
    </location>
</feature>
<organism evidence="3 6">
    <name type="scientific">Medicago truncatula</name>
    <name type="common">Barrel medic</name>
    <name type="synonym">Medicago tribuloides</name>
    <dbReference type="NCBI Taxonomy" id="3880"/>
    <lineage>
        <taxon>Eukaryota</taxon>
        <taxon>Viridiplantae</taxon>
        <taxon>Streptophyta</taxon>
        <taxon>Embryophyta</taxon>
        <taxon>Tracheophyta</taxon>
        <taxon>Spermatophyta</taxon>
        <taxon>Magnoliopsida</taxon>
        <taxon>eudicotyledons</taxon>
        <taxon>Gunneridae</taxon>
        <taxon>Pentapetalae</taxon>
        <taxon>rosids</taxon>
        <taxon>fabids</taxon>
        <taxon>Fabales</taxon>
        <taxon>Fabaceae</taxon>
        <taxon>Papilionoideae</taxon>
        <taxon>50 kb inversion clade</taxon>
        <taxon>NPAAA clade</taxon>
        <taxon>Hologalegina</taxon>
        <taxon>IRL clade</taxon>
        <taxon>Trifolieae</taxon>
        <taxon>Medicago</taxon>
    </lineage>
</organism>
<proteinExistence type="predicted"/>
<dbReference type="Proteomes" id="UP000002051">
    <property type="component" value="Chromosome 8"/>
</dbReference>
<dbReference type="InterPro" id="IPR009424">
    <property type="entry name" value="AGP16/20/22/41"/>
</dbReference>
<feature type="chain" id="PRO_5014574131" evidence="2">
    <location>
        <begin position="26"/>
        <end position="69"/>
    </location>
</feature>
<sequence>MIEMKALRFFSFSILSLVLFAISEAHDFSPSPTPAPAPAPAPSSDGTAFDQGIAYFLMLVALLITYMFH</sequence>
<dbReference type="PANTHER" id="PTHR33374">
    <property type="entry name" value="ARABINOGALACTAN PROTEIN 20"/>
    <property type="match status" value="1"/>
</dbReference>
<name>G7L8Y2_MEDTR</name>
<dbReference type="PaxDb" id="3880-AET04120"/>
<dbReference type="EMBL" id="CM001224">
    <property type="protein sequence ID" value="AET04120.1"/>
    <property type="molecule type" value="Genomic_DNA"/>
</dbReference>
<evidence type="ECO:0000256" key="1">
    <source>
        <dbReference type="SAM" id="Phobius"/>
    </source>
</evidence>
<dbReference type="eggNOG" id="ENOG502S7TI">
    <property type="taxonomic scope" value="Eukaryota"/>
</dbReference>
<dbReference type="EMBL" id="PSQE01000008">
    <property type="protein sequence ID" value="RHN43689.1"/>
    <property type="molecule type" value="Genomic_DNA"/>
</dbReference>
<evidence type="ECO:0000256" key="2">
    <source>
        <dbReference type="SAM" id="SignalP"/>
    </source>
</evidence>
<evidence type="ECO:0000313" key="3">
    <source>
        <dbReference type="EMBL" id="AET04120.1"/>
    </source>
</evidence>
<keyword evidence="1" id="KW-1133">Transmembrane helix</keyword>
<dbReference type="Pfam" id="PF06376">
    <property type="entry name" value="AGP"/>
    <property type="match status" value="1"/>
</dbReference>
<evidence type="ECO:0000313" key="6">
    <source>
        <dbReference type="Proteomes" id="UP000002051"/>
    </source>
</evidence>
<reference evidence="4" key="5">
    <citation type="journal article" date="2018" name="Nat. Plants">
        <title>Whole-genome landscape of Medicago truncatula symbiotic genes.</title>
        <authorList>
            <person name="Pecrix Y."/>
            <person name="Gamas P."/>
            <person name="Carrere S."/>
        </authorList>
    </citation>
    <scope>NUCLEOTIDE SEQUENCE</scope>
    <source>
        <tissue evidence="4">Leaves</tissue>
    </source>
</reference>
<feature type="transmembrane region" description="Helical" evidence="1">
    <location>
        <begin position="49"/>
        <end position="68"/>
    </location>
</feature>
<evidence type="ECO:0000313" key="4">
    <source>
        <dbReference type="EMBL" id="RHN43689.1"/>
    </source>
</evidence>
<dbReference type="HOGENOM" id="CLU_187330_1_0_1"/>
<reference evidence="7" key="4">
    <citation type="journal article" date="2018" name="Nat. Plants">
        <title>Whole-genome landscape of Medicago truncatula symbiotic genes.</title>
        <authorList>
            <person name="Pecrix Y."/>
            <person name="Staton S.E."/>
            <person name="Sallet E."/>
            <person name="Lelandais-Briere C."/>
            <person name="Moreau S."/>
            <person name="Carrere S."/>
            <person name="Blein T."/>
            <person name="Jardinaud M.F."/>
            <person name="Latrasse D."/>
            <person name="Zouine M."/>
            <person name="Zahm M."/>
            <person name="Kreplak J."/>
            <person name="Mayjonade B."/>
            <person name="Satge C."/>
            <person name="Perez M."/>
            <person name="Cauet S."/>
            <person name="Marande W."/>
            <person name="Chantry-Darmon C."/>
            <person name="Lopez-Roques C."/>
            <person name="Bouchez O."/>
            <person name="Berard A."/>
            <person name="Debelle F."/>
            <person name="Munos S."/>
            <person name="Bendahmane A."/>
            <person name="Berges H."/>
            <person name="Niebel A."/>
            <person name="Buitink J."/>
            <person name="Frugier F."/>
            <person name="Benhamed M."/>
            <person name="Crespi M."/>
            <person name="Gouzy J."/>
            <person name="Gamas P."/>
        </authorList>
    </citation>
    <scope>NUCLEOTIDE SEQUENCE [LARGE SCALE GENOMIC DNA]</scope>
    <source>
        <strain evidence="7">cv. Jemalong A17</strain>
    </source>
</reference>
<dbReference type="OMA" id="IMNFIQV"/>
<dbReference type="Gramene" id="rna50304">
    <property type="protein sequence ID" value="RHN43689.1"/>
    <property type="gene ID" value="gene50304"/>
</dbReference>
<evidence type="ECO:0000313" key="5">
    <source>
        <dbReference type="EnsemblPlants" id="AET04120"/>
    </source>
</evidence>
<dbReference type="AlphaFoldDB" id="G7L8Y2"/>
<keyword evidence="6" id="KW-1185">Reference proteome</keyword>
<keyword evidence="1" id="KW-0812">Transmembrane</keyword>
<dbReference type="STRING" id="3880.G7L8Y2"/>
<protein>
    <submittedName>
        <fullName evidence="3">Arabinogalactan protein</fullName>
    </submittedName>
    <submittedName>
        <fullName evidence="4">Putative arabinogalactan peptide, AGP</fullName>
    </submittedName>
</protein>
<keyword evidence="2" id="KW-0732">Signal</keyword>
<keyword evidence="1" id="KW-0472">Membrane</keyword>
<accession>G7L8Y2</accession>
<gene>
    <name evidence="3" type="ordered locus">MTR_8g083480</name>
    <name evidence="4" type="ORF">MtrunA17_Chr8g0390601</name>
</gene>
<dbReference type="EnsemblPlants" id="AET04120">
    <property type="protein sequence ID" value="AET04120"/>
    <property type="gene ID" value="MTR_8g083480"/>
</dbReference>
<reference evidence="3 6" key="2">
    <citation type="journal article" date="2014" name="BMC Genomics">
        <title>An improved genome release (version Mt4.0) for the model legume Medicago truncatula.</title>
        <authorList>
            <person name="Tang H."/>
            <person name="Krishnakumar V."/>
            <person name="Bidwell S."/>
            <person name="Rosen B."/>
            <person name="Chan A."/>
            <person name="Zhou S."/>
            <person name="Gentzbittel L."/>
            <person name="Childs K.L."/>
            <person name="Yandell M."/>
            <person name="Gundlach H."/>
            <person name="Mayer K.F."/>
            <person name="Schwartz D.C."/>
            <person name="Town C.D."/>
        </authorList>
    </citation>
    <scope>GENOME REANNOTATION</scope>
    <source>
        <strain evidence="5 6">cv. Jemalong A17</strain>
    </source>
</reference>
<reference evidence="3 6" key="1">
    <citation type="journal article" date="2011" name="Nature">
        <title>The Medicago genome provides insight into the evolution of rhizobial symbioses.</title>
        <authorList>
            <person name="Young N.D."/>
            <person name="Debelle F."/>
            <person name="Oldroyd G.E."/>
            <person name="Geurts R."/>
            <person name="Cannon S.B."/>
            <person name="Udvardi M.K."/>
            <person name="Benedito V.A."/>
            <person name="Mayer K.F."/>
            <person name="Gouzy J."/>
            <person name="Schoof H."/>
            <person name="Van de Peer Y."/>
            <person name="Proost S."/>
            <person name="Cook D.R."/>
            <person name="Meyers B.C."/>
            <person name="Spannagl M."/>
            <person name="Cheung F."/>
            <person name="De Mita S."/>
            <person name="Krishnakumar V."/>
            <person name="Gundlach H."/>
            <person name="Zhou S."/>
            <person name="Mudge J."/>
            <person name="Bharti A.K."/>
            <person name="Murray J.D."/>
            <person name="Naoumkina M.A."/>
            <person name="Rosen B."/>
            <person name="Silverstein K.A."/>
            <person name="Tang H."/>
            <person name="Rombauts S."/>
            <person name="Zhao P.X."/>
            <person name="Zhou P."/>
            <person name="Barbe V."/>
            <person name="Bardou P."/>
            <person name="Bechner M."/>
            <person name="Bellec A."/>
            <person name="Berger A."/>
            <person name="Berges H."/>
            <person name="Bidwell S."/>
            <person name="Bisseling T."/>
            <person name="Choisne N."/>
            <person name="Couloux A."/>
            <person name="Denny R."/>
            <person name="Deshpande S."/>
            <person name="Dai X."/>
            <person name="Doyle J.J."/>
            <person name="Dudez A.M."/>
            <person name="Farmer A.D."/>
            <person name="Fouteau S."/>
            <person name="Franken C."/>
            <person name="Gibelin C."/>
            <person name="Gish J."/>
            <person name="Goldstein S."/>
            <person name="Gonzalez A.J."/>
            <person name="Green P.J."/>
            <person name="Hallab A."/>
            <person name="Hartog M."/>
            <person name="Hua A."/>
            <person name="Humphray S.J."/>
            <person name="Jeong D.H."/>
            <person name="Jing Y."/>
            <person name="Jocker A."/>
            <person name="Kenton S.M."/>
            <person name="Kim D.J."/>
            <person name="Klee K."/>
            <person name="Lai H."/>
            <person name="Lang C."/>
            <person name="Lin S."/>
            <person name="Macmil S.L."/>
            <person name="Magdelenat G."/>
            <person name="Matthews L."/>
            <person name="McCorrison J."/>
            <person name="Monaghan E.L."/>
            <person name="Mun J.H."/>
            <person name="Najar F.Z."/>
            <person name="Nicholson C."/>
            <person name="Noirot C."/>
            <person name="O'Bleness M."/>
            <person name="Paule C.R."/>
            <person name="Poulain J."/>
            <person name="Prion F."/>
            <person name="Qin B."/>
            <person name="Qu C."/>
            <person name="Retzel E.F."/>
            <person name="Riddle C."/>
            <person name="Sallet E."/>
            <person name="Samain S."/>
            <person name="Samson N."/>
            <person name="Sanders I."/>
            <person name="Saurat O."/>
            <person name="Scarpelli C."/>
            <person name="Schiex T."/>
            <person name="Segurens B."/>
            <person name="Severin A.J."/>
            <person name="Sherrier D.J."/>
            <person name="Shi R."/>
            <person name="Sims S."/>
            <person name="Singer S.R."/>
            <person name="Sinharoy S."/>
            <person name="Sterck L."/>
            <person name="Viollet A."/>
            <person name="Wang B.B."/>
            <person name="Wang K."/>
            <person name="Wang M."/>
            <person name="Wang X."/>
            <person name="Warfsmann J."/>
            <person name="Weissenbach J."/>
            <person name="White D.D."/>
            <person name="White J.D."/>
            <person name="Wiley G.B."/>
            <person name="Wincker P."/>
            <person name="Xing Y."/>
            <person name="Yang L."/>
            <person name="Yao Z."/>
            <person name="Ying F."/>
            <person name="Zhai J."/>
            <person name="Zhou L."/>
            <person name="Zuber A."/>
            <person name="Denarie J."/>
            <person name="Dixon R.A."/>
            <person name="May G.D."/>
            <person name="Schwartz D.C."/>
            <person name="Rogers J."/>
            <person name="Quetier F."/>
            <person name="Town C.D."/>
            <person name="Roe B.A."/>
        </authorList>
    </citation>
    <scope>NUCLEOTIDE SEQUENCE [LARGE SCALE GENOMIC DNA]</scope>
    <source>
        <strain evidence="3">A17</strain>
        <strain evidence="5 6">cv. Jemalong A17</strain>
    </source>
</reference>
<dbReference type="Proteomes" id="UP000265566">
    <property type="component" value="Chromosome 8"/>
</dbReference>
<reference evidence="5" key="3">
    <citation type="submission" date="2015-04" db="UniProtKB">
        <authorList>
            <consortium name="EnsemblPlants"/>
        </authorList>
    </citation>
    <scope>IDENTIFICATION</scope>
    <source>
        <strain evidence="5">cv. Jemalong A17</strain>
    </source>
</reference>
<evidence type="ECO:0000313" key="7">
    <source>
        <dbReference type="Proteomes" id="UP000265566"/>
    </source>
</evidence>